<evidence type="ECO:0000313" key="2">
    <source>
        <dbReference type="Proteomes" id="UP000320085"/>
    </source>
</evidence>
<comment type="caution">
    <text evidence="1">The sequence shown here is derived from an EMBL/GenBank/DDBJ whole genome shotgun (WGS) entry which is preliminary data.</text>
</comment>
<dbReference type="RefSeq" id="WP_141823113.1">
    <property type="nucleotide sequence ID" value="NZ_BAAAQC010000003.1"/>
</dbReference>
<protein>
    <submittedName>
        <fullName evidence="1">Uncharacterized protein</fullName>
    </submittedName>
</protein>
<gene>
    <name evidence="1" type="ORF">FHX52_3005</name>
</gene>
<dbReference type="Proteomes" id="UP000320085">
    <property type="component" value="Unassembled WGS sequence"/>
</dbReference>
<reference evidence="1 2" key="1">
    <citation type="submission" date="2019-06" db="EMBL/GenBank/DDBJ databases">
        <title>Sequencing the genomes of 1000 actinobacteria strains.</title>
        <authorList>
            <person name="Klenk H.-P."/>
        </authorList>
    </citation>
    <scope>NUCLEOTIDE SEQUENCE [LARGE SCALE GENOMIC DNA]</scope>
    <source>
        <strain evidence="1 2">DSM 21776</strain>
    </source>
</reference>
<dbReference type="OrthoDB" id="3535759at2"/>
<evidence type="ECO:0000313" key="1">
    <source>
        <dbReference type="EMBL" id="TQN46293.1"/>
    </source>
</evidence>
<name>A0A543PQD3_9MICO</name>
<dbReference type="AlphaFoldDB" id="A0A543PQD3"/>
<accession>A0A543PQD3</accession>
<organism evidence="1 2">
    <name type="scientific">Humibacillus xanthopallidus</name>
    <dbReference type="NCBI Taxonomy" id="412689"/>
    <lineage>
        <taxon>Bacteria</taxon>
        <taxon>Bacillati</taxon>
        <taxon>Actinomycetota</taxon>
        <taxon>Actinomycetes</taxon>
        <taxon>Micrococcales</taxon>
        <taxon>Intrasporangiaceae</taxon>
        <taxon>Humibacillus</taxon>
    </lineage>
</organism>
<dbReference type="EMBL" id="VFQF01000002">
    <property type="protein sequence ID" value="TQN46293.1"/>
    <property type="molecule type" value="Genomic_DNA"/>
</dbReference>
<proteinExistence type="predicted"/>
<sequence>MTAAANDEPLDFGVDPFDRTFGQLRGPIHWPSLTATESASRMSELRDWVRLLVTRFGLEPRTLPPCWARHPAMVEILSALRDHERASYADTAPPTAAMDWLRALRDAQLLLAETGARTQCTIHEHRNQAVPPWATANPGDIDSVAPQCSF</sequence>